<feature type="region of interest" description="Disordered" evidence="13">
    <location>
        <begin position="1085"/>
        <end position="1107"/>
    </location>
</feature>
<dbReference type="EMBL" id="JAAWVO010060888">
    <property type="protein sequence ID" value="MBN3322665.1"/>
    <property type="molecule type" value="Genomic_DNA"/>
</dbReference>
<dbReference type="InterPro" id="IPR013847">
    <property type="entry name" value="POU"/>
</dbReference>
<feature type="region of interest" description="Disordered" evidence="13">
    <location>
        <begin position="868"/>
        <end position="978"/>
    </location>
</feature>
<dbReference type="PROSITE" id="PS00027">
    <property type="entry name" value="HOMEOBOX_1"/>
    <property type="match status" value="1"/>
</dbReference>
<dbReference type="Pfam" id="PF00782">
    <property type="entry name" value="DSPc"/>
    <property type="match status" value="1"/>
</dbReference>
<dbReference type="SMART" id="SM00389">
    <property type="entry name" value="HOX"/>
    <property type="match status" value="1"/>
</dbReference>
<dbReference type="InterPro" id="IPR000340">
    <property type="entry name" value="Dual-sp_phosphatase_cat-dom"/>
</dbReference>
<comment type="similarity">
    <text evidence="2">Belongs to the POU transcription factor family. Class-2 subfamily.</text>
</comment>
<dbReference type="InterPro" id="IPR050255">
    <property type="entry name" value="POU_domain_TF"/>
</dbReference>
<feature type="region of interest" description="Disordered" evidence="13">
    <location>
        <begin position="1521"/>
        <end position="1566"/>
    </location>
</feature>
<evidence type="ECO:0000256" key="2">
    <source>
        <dbReference type="ARBA" id="ARBA00008879"/>
    </source>
</evidence>
<dbReference type="PROSITE" id="PS51179">
    <property type="entry name" value="POU_3"/>
    <property type="match status" value="1"/>
</dbReference>
<sequence>MASRGDPAGEQVVPEEEDAVSVRSVQARYLRSPSPSRFSIMSDADTESIFMEPIHLSPAVAAKQIINEELKPKELKVEPEVPETMMESAEQLLVEDLYNRVKDMMDDSSPFDTPCVLDIQRALTQDRLEAPTNPVDEVWPNIFIAEKAVAVNKSRLKRLGITHILNAAHGTGVYTGPDFYTGMNIQYMGIEVDDFPEMDISQHFRPAAEFLDEALLTHRGKVLVDSMMGVSRSAVLVAAYLMIFHHMTIMEALMTLRKKRPIYPNESFLRQLRELNETLLEERGGCEDDDSDTLSQSSVIQAKTHSVMVEEEESGSIMGAKAHSIFVEEEDKMSTMSSVLTAAAKSSVVSKRPTLIDEDEEDRLYEEWRKKQGLPPSEKPNPKEVKIPRLPEGEEDEDVDGMIREWQRRNEQYQSEDWWRAQLMSEDEQSLLGGSSFSANGCDDLESVNSVDIRALKERLAASGAGRFRRDSVSTEDSAADIWTKRLREIEEEAAARYGDKGQGATENGSREKEIDEESLFSETSSLYNFCKKNKEKLTPLERWRIKRIQFGWNKKDAEAEKAEGGSVHGEEEEMKVASGEVNLTAYQNWKLKHQKKLGTENKDEIVELSKGEDTASIKKKQRRAEILERSRQTLEESQSMCGWDTESSMSGGIPLSAIWPTMSARSVSDDTTSMLSMQSNRSSFSQSRNLQGLPPAPITPLPNIQVGNDDAISLASIQNWIANVVTETIIQKQNELLMQGGLPASRSPSVMSAGARPGAAGKYMDDDKVSLLSMQSGVSYASSSSRQRELPSTDSHSVLSCSSLSNIKSEGYGSKDKITRTSKPLYSLFADDVDLKKLDTKDKEMKSEMRGKMSVYEKEKIASDNKRSTLFRRKKAKDDKEDEDDTMRTSGNYSYTKFDRSDRSDTVPNITGQLSRSVTESPDKTSSIDKWLNDIKTPSRYQQKSYGGESSEAKFSRSSYTKEDNIEASDSKSSRGWKEFSDSFSSSSPLCGLLASGTAYIFMCLSVAGSPVPAGLPLQRSRPRKKVRLWWGGVEEGDRRFLPKSNTLVSPISRRNCCCWEVRVIKEVHLAGASLQAASQTVNSQCKTEESGDSQVSSQPSVQGGLPQTPLMLTGGQITGLTLTPAQQQLLIQQAQAQLLAAAVQHSASQQHNTTGATISASAATPITQIPISQPIQITPDLQQLQQLQHQNLNLQQFVLVQPGHPIATQLQPAQFIISQTAPGQQNLLQAQNLLTQLPQQSQANLLQSQPSITLTTQPATPTRTIAATPIQSLPQTQTTPKRLDTPSLEEPSDLEELEQFAKTFKQRRIKLGFTQGDVGLAMGKLYGNDFSQTTISRFEALNLSFKNMCKLKPLLEKWLNDAENLTSDQALSSPSALNSPGLGIEGLNRRRKKRTSIETNIRVALEKSFLENQKPTSEEITMIADQLNMEKEVIRVWFCNRRQKEKRINPPSSGSTSSTPIKAIFPNPNTMVPSTASLVTSNTPTTLTVTNLGFTGTTGIGPATTNTASVISTTPVASSAVTSPSLSPSPTSLHAPVTESPSSQETSTTTQAPSSMSSPLSSGQVMVTAPGLSAALQGAATQLPTNAGLAAMAAAAGLNPGLMASSQFSPGGALLSLNPGTLGSALSPALMSNSTLATIQALASSGTLPITSLDGSGNLLFANANAGGNLVTAPLFLNPQNLSLLTSNPVSLVSSAAASAGASAQALNLQVTSAAGESNQSAVTSVAGPAAATTITTASKAQ</sequence>
<dbReference type="Proteomes" id="UP000736164">
    <property type="component" value="Unassembled WGS sequence"/>
</dbReference>
<reference evidence="18" key="1">
    <citation type="journal article" date="2021" name="Cell">
        <title>Tracing the genetic footprints of vertebrate landing in non-teleost ray-finned fishes.</title>
        <authorList>
            <person name="Bi X."/>
            <person name="Wang K."/>
            <person name="Yang L."/>
            <person name="Pan H."/>
            <person name="Jiang H."/>
            <person name="Wei Q."/>
            <person name="Fang M."/>
            <person name="Yu H."/>
            <person name="Zhu C."/>
            <person name="Cai Y."/>
            <person name="He Y."/>
            <person name="Gan X."/>
            <person name="Zeng H."/>
            <person name="Yu D."/>
            <person name="Zhu Y."/>
            <person name="Jiang H."/>
            <person name="Qiu Q."/>
            <person name="Yang H."/>
            <person name="Zhang Y.E."/>
            <person name="Wang W."/>
            <person name="Zhu M."/>
            <person name="He S."/>
            <person name="Zhang G."/>
        </authorList>
    </citation>
    <scope>NUCLEOTIDE SEQUENCE</scope>
    <source>
        <strain evidence="18">Allg_001</strain>
    </source>
</reference>
<dbReference type="PROSITE" id="PS00035">
    <property type="entry name" value="POU_1"/>
    <property type="match status" value="1"/>
</dbReference>
<keyword evidence="5 10" id="KW-0238">DNA-binding</keyword>
<feature type="domain" description="Tyrosine specific protein phosphatases" evidence="15">
    <location>
        <begin position="202"/>
        <end position="261"/>
    </location>
</feature>
<comment type="caution">
    <text evidence="18">The sequence shown here is derived from an EMBL/GenBank/DDBJ whole genome shotgun (WGS) entry which is preliminary data.</text>
</comment>
<dbReference type="GO" id="GO:0000981">
    <property type="term" value="F:DNA-binding transcription factor activity, RNA polymerase II-specific"/>
    <property type="evidence" value="ECO:0007669"/>
    <property type="project" value="InterPro"/>
</dbReference>
<evidence type="ECO:0000256" key="5">
    <source>
        <dbReference type="ARBA" id="ARBA00023125"/>
    </source>
</evidence>
<comment type="subcellular location">
    <subcellularLocation>
        <location evidence="1 10 11">Nucleus</location>
    </subcellularLocation>
</comment>
<dbReference type="GO" id="GO:0005634">
    <property type="term" value="C:nucleus"/>
    <property type="evidence" value="ECO:0007669"/>
    <property type="project" value="UniProtKB-SubCell"/>
</dbReference>
<evidence type="ECO:0000256" key="11">
    <source>
        <dbReference type="RuleBase" id="RU000682"/>
    </source>
</evidence>
<dbReference type="InterPro" id="IPR001356">
    <property type="entry name" value="HD"/>
</dbReference>
<dbReference type="Pfam" id="PF00157">
    <property type="entry name" value="Pou"/>
    <property type="match status" value="1"/>
</dbReference>
<evidence type="ECO:0000259" key="16">
    <source>
        <dbReference type="PROSITE" id="PS50071"/>
    </source>
</evidence>
<gene>
    <name evidence="18" type="primary">Dusp27</name>
    <name evidence="18" type="ORF">GTO95_0014219</name>
</gene>
<evidence type="ECO:0000313" key="19">
    <source>
        <dbReference type="Proteomes" id="UP000736164"/>
    </source>
</evidence>
<dbReference type="InterPro" id="IPR000972">
    <property type="entry name" value="TF_octamer"/>
</dbReference>
<keyword evidence="8 12" id="KW-0804">Transcription</keyword>
<evidence type="ECO:0000313" key="18">
    <source>
        <dbReference type="EMBL" id="MBN3322665.1"/>
    </source>
</evidence>
<feature type="compositionally biased region" description="Polar residues" evidence="13">
    <location>
        <begin position="1273"/>
        <end position="1282"/>
    </location>
</feature>
<evidence type="ECO:0000256" key="8">
    <source>
        <dbReference type="ARBA" id="ARBA00023163"/>
    </source>
</evidence>
<evidence type="ECO:0000256" key="13">
    <source>
        <dbReference type="SAM" id="MobiDB-lite"/>
    </source>
</evidence>
<dbReference type="InterPro" id="IPR045703">
    <property type="entry name" value="POU2F1_C"/>
</dbReference>
<dbReference type="SUPFAM" id="SSF52799">
    <property type="entry name" value="(Phosphotyrosine protein) phosphatases II"/>
    <property type="match status" value="1"/>
</dbReference>
<feature type="domain" description="Homeobox" evidence="16">
    <location>
        <begin position="1390"/>
        <end position="1450"/>
    </location>
</feature>
<dbReference type="Gene3D" id="3.90.190.10">
    <property type="entry name" value="Protein tyrosine phosphatase superfamily"/>
    <property type="match status" value="1"/>
</dbReference>
<dbReference type="InterPro" id="IPR020422">
    <property type="entry name" value="TYR_PHOSPHATASE_DUAL_dom"/>
</dbReference>
<feature type="non-terminal residue" evidence="18">
    <location>
        <position position="1744"/>
    </location>
</feature>
<feature type="DNA-binding region" description="Homeobox" evidence="10">
    <location>
        <begin position="1392"/>
        <end position="1451"/>
    </location>
</feature>
<feature type="compositionally biased region" description="Basic and acidic residues" evidence="13">
    <location>
        <begin position="952"/>
        <end position="978"/>
    </location>
</feature>
<dbReference type="PANTHER" id="PTHR11636">
    <property type="entry name" value="POU DOMAIN"/>
    <property type="match status" value="1"/>
</dbReference>
<dbReference type="InterPro" id="IPR029021">
    <property type="entry name" value="Prot-tyrosine_phosphatase-like"/>
</dbReference>
<dbReference type="InterPro" id="IPR017970">
    <property type="entry name" value="Homeobox_CS"/>
</dbReference>
<dbReference type="InterPro" id="IPR010982">
    <property type="entry name" value="Lambda_DNA-bd_dom_sf"/>
</dbReference>
<feature type="domain" description="Tyrosine-protein phosphatase" evidence="14">
    <location>
        <begin position="133"/>
        <end position="281"/>
    </location>
</feature>
<dbReference type="Pfam" id="PF19536">
    <property type="entry name" value="POU2F1_C"/>
    <property type="match status" value="1"/>
</dbReference>
<evidence type="ECO:0000256" key="7">
    <source>
        <dbReference type="ARBA" id="ARBA00023159"/>
    </source>
</evidence>
<dbReference type="SMART" id="SM00352">
    <property type="entry name" value="POU"/>
    <property type="match status" value="1"/>
</dbReference>
<feature type="compositionally biased region" description="Low complexity" evidence="13">
    <location>
        <begin position="1094"/>
        <end position="1107"/>
    </location>
</feature>
<dbReference type="CDD" id="cd14576">
    <property type="entry name" value="DSP_iDUSP27"/>
    <property type="match status" value="1"/>
</dbReference>
<dbReference type="InterPro" id="IPR000327">
    <property type="entry name" value="POU_dom"/>
</dbReference>
<comment type="similarity">
    <text evidence="3">Belongs to the POU transcription factor family. Class-3 subfamily.</text>
</comment>
<dbReference type="PROSITE" id="PS50054">
    <property type="entry name" value="TYR_PHOSPHATASE_DUAL"/>
    <property type="match status" value="1"/>
</dbReference>
<evidence type="ECO:0000256" key="4">
    <source>
        <dbReference type="ARBA" id="ARBA00023015"/>
    </source>
</evidence>
<dbReference type="SUPFAM" id="SSF47413">
    <property type="entry name" value="lambda repressor-like DNA-binding domains"/>
    <property type="match status" value="1"/>
</dbReference>
<feature type="region of interest" description="Disordered" evidence="13">
    <location>
        <begin position="494"/>
        <end position="518"/>
    </location>
</feature>
<feature type="region of interest" description="Disordered" evidence="13">
    <location>
        <begin position="1447"/>
        <end position="1469"/>
    </location>
</feature>
<dbReference type="PROSITE" id="PS50071">
    <property type="entry name" value="HOMEOBOX_2"/>
    <property type="match status" value="1"/>
</dbReference>
<dbReference type="Gene3D" id="1.10.260.40">
    <property type="entry name" value="lambda repressor-like DNA-binding domains"/>
    <property type="match status" value="1"/>
</dbReference>
<evidence type="ECO:0000256" key="10">
    <source>
        <dbReference type="PROSITE-ProRule" id="PRU00108"/>
    </source>
</evidence>
<evidence type="ECO:0000259" key="15">
    <source>
        <dbReference type="PROSITE" id="PS50056"/>
    </source>
</evidence>
<feature type="region of interest" description="Disordered" evidence="13">
    <location>
        <begin position="1372"/>
        <end position="1392"/>
    </location>
</feature>
<evidence type="ECO:0000256" key="12">
    <source>
        <dbReference type="RuleBase" id="RU361194"/>
    </source>
</evidence>
<dbReference type="InterPro" id="IPR009057">
    <property type="entry name" value="Homeodomain-like_sf"/>
</dbReference>
<feature type="non-terminal residue" evidence="18">
    <location>
        <position position="1"/>
    </location>
</feature>
<accession>A0A8J7P3D2</accession>
<dbReference type="CDD" id="cd00086">
    <property type="entry name" value="homeodomain"/>
    <property type="match status" value="1"/>
</dbReference>
<evidence type="ECO:0000259" key="14">
    <source>
        <dbReference type="PROSITE" id="PS50054"/>
    </source>
</evidence>
<feature type="compositionally biased region" description="Basic and acidic residues" evidence="13">
    <location>
        <begin position="380"/>
        <end position="392"/>
    </location>
</feature>
<keyword evidence="19" id="KW-1185">Reference proteome</keyword>
<feature type="region of interest" description="Disordered" evidence="13">
    <location>
        <begin position="1271"/>
        <end position="1294"/>
    </location>
</feature>
<feature type="domain" description="POU-specific" evidence="17">
    <location>
        <begin position="1291"/>
        <end position="1365"/>
    </location>
</feature>
<dbReference type="PRINTS" id="PR00029">
    <property type="entry name" value="OCTAMER"/>
</dbReference>
<keyword evidence="4" id="KW-0805">Transcription regulation</keyword>
<evidence type="ECO:0000256" key="6">
    <source>
        <dbReference type="ARBA" id="ARBA00023155"/>
    </source>
</evidence>
<keyword evidence="9 10" id="KW-0539">Nucleus</keyword>
<dbReference type="PANTHER" id="PTHR11636:SF47">
    <property type="entry name" value="POU DOMAIN, CLASS 2, TRANSCRIPTION FACTOR 1"/>
    <property type="match status" value="1"/>
</dbReference>
<feature type="compositionally biased region" description="Low complexity" evidence="13">
    <location>
        <begin position="1452"/>
        <end position="1462"/>
    </location>
</feature>
<keyword evidence="7" id="KW-0010">Activator</keyword>
<dbReference type="SMART" id="SM00195">
    <property type="entry name" value="DSPc"/>
    <property type="match status" value="1"/>
</dbReference>
<dbReference type="PRINTS" id="PR00028">
    <property type="entry name" value="POUDOMAIN"/>
</dbReference>
<dbReference type="PROSITE" id="PS00465">
    <property type="entry name" value="POU_2"/>
    <property type="match status" value="1"/>
</dbReference>
<evidence type="ECO:0000256" key="9">
    <source>
        <dbReference type="ARBA" id="ARBA00023242"/>
    </source>
</evidence>
<dbReference type="InterPro" id="IPR000387">
    <property type="entry name" value="Tyr_Pase_dom"/>
</dbReference>
<organism evidence="18 19">
    <name type="scientific">Atractosteus spatula</name>
    <name type="common">Alligator gar</name>
    <name type="synonym">Lepisosteus spatula</name>
    <dbReference type="NCBI Taxonomy" id="7917"/>
    <lineage>
        <taxon>Eukaryota</taxon>
        <taxon>Metazoa</taxon>
        <taxon>Chordata</taxon>
        <taxon>Craniata</taxon>
        <taxon>Vertebrata</taxon>
        <taxon>Euteleostomi</taxon>
        <taxon>Actinopterygii</taxon>
        <taxon>Neopterygii</taxon>
        <taxon>Holostei</taxon>
        <taxon>Semionotiformes</taxon>
        <taxon>Lepisosteidae</taxon>
        <taxon>Atractosteus</taxon>
    </lineage>
</organism>
<dbReference type="FunFam" id="1.10.260.40:FF:000001">
    <property type="entry name" value="POU domain protein"/>
    <property type="match status" value="1"/>
</dbReference>
<feature type="compositionally biased region" description="Low complexity" evidence="13">
    <location>
        <begin position="1521"/>
        <end position="1564"/>
    </location>
</feature>
<evidence type="ECO:0000256" key="3">
    <source>
        <dbReference type="ARBA" id="ARBA00010250"/>
    </source>
</evidence>
<dbReference type="GO" id="GO:0000978">
    <property type="term" value="F:RNA polymerase II cis-regulatory region sequence-specific DNA binding"/>
    <property type="evidence" value="ECO:0007669"/>
    <property type="project" value="TreeGrafter"/>
</dbReference>
<dbReference type="SUPFAM" id="SSF46689">
    <property type="entry name" value="Homeodomain-like"/>
    <property type="match status" value="1"/>
</dbReference>
<dbReference type="Pfam" id="PF00046">
    <property type="entry name" value="Homeodomain"/>
    <property type="match status" value="1"/>
</dbReference>
<proteinExistence type="inferred from homology"/>
<name>A0A8J7P3D2_ATRSP</name>
<dbReference type="FunFam" id="1.10.10.60:FF:000005">
    <property type="entry name" value="POU domain protein"/>
    <property type="match status" value="1"/>
</dbReference>
<feature type="compositionally biased region" description="Polar residues" evidence="13">
    <location>
        <begin position="907"/>
        <end position="921"/>
    </location>
</feature>
<keyword evidence="6 10" id="KW-0371">Homeobox</keyword>
<dbReference type="Gene3D" id="1.10.10.60">
    <property type="entry name" value="Homeodomain-like"/>
    <property type="match status" value="1"/>
</dbReference>
<dbReference type="PROSITE" id="PS50056">
    <property type="entry name" value="TYR_PHOSPHATASE_2"/>
    <property type="match status" value="1"/>
</dbReference>
<protein>
    <recommendedName>
        <fullName evidence="12">POU domain protein</fullName>
    </recommendedName>
</protein>
<evidence type="ECO:0000259" key="17">
    <source>
        <dbReference type="PROSITE" id="PS51179"/>
    </source>
</evidence>
<feature type="region of interest" description="Disordered" evidence="13">
    <location>
        <begin position="368"/>
        <end position="399"/>
    </location>
</feature>
<feature type="compositionally biased region" description="Basic and acidic residues" evidence="13">
    <location>
        <begin position="922"/>
        <end position="934"/>
    </location>
</feature>
<evidence type="ECO:0000256" key="1">
    <source>
        <dbReference type="ARBA" id="ARBA00004123"/>
    </source>
</evidence>